<evidence type="ECO:0000313" key="3">
    <source>
        <dbReference type="Proteomes" id="UP000612680"/>
    </source>
</evidence>
<evidence type="ECO:0000313" key="2">
    <source>
        <dbReference type="EMBL" id="QRR04086.1"/>
    </source>
</evidence>
<evidence type="ECO:0000256" key="1">
    <source>
        <dbReference type="SAM" id="SignalP"/>
    </source>
</evidence>
<keyword evidence="1" id="KW-0732">Signal</keyword>
<sequence>MKAKYFLMMLVVLGICSFTAAKKFTADGIAGLWNYRISDVPPEYETGFFTFEEKDSKTVGYMGAEKREMKDLVVAQGKVTFAMDFDGGVIKYNLTQTGDTLAGIVATQYGDFPIKAIRDTKK</sequence>
<dbReference type="EMBL" id="CP056775">
    <property type="protein sequence ID" value="QRR04086.1"/>
    <property type="molecule type" value="Genomic_DNA"/>
</dbReference>
<keyword evidence="3" id="KW-1185">Reference proteome</keyword>
<reference evidence="2 3" key="1">
    <citation type="submission" date="2020-06" db="EMBL/GenBank/DDBJ databases">
        <title>Dyadobacter sandarakinus sp. nov., isolated from the soil of the Arctic Yellow River Station.</title>
        <authorList>
            <person name="Zhang Y."/>
            <person name="Peng F."/>
        </authorList>
    </citation>
    <scope>NUCLEOTIDE SEQUENCE [LARGE SCALE GENOMIC DNA]</scope>
    <source>
        <strain evidence="2 3">Q3-56</strain>
    </source>
</reference>
<proteinExistence type="predicted"/>
<accession>A0ABX7IGU8</accession>
<dbReference type="Proteomes" id="UP000612680">
    <property type="component" value="Chromosome"/>
</dbReference>
<protein>
    <submittedName>
        <fullName evidence="2">Uncharacterized protein</fullName>
    </submittedName>
</protein>
<feature type="signal peptide" evidence="1">
    <location>
        <begin position="1"/>
        <end position="20"/>
    </location>
</feature>
<name>A0ABX7IGU8_9BACT</name>
<gene>
    <name evidence="2" type="ORF">HWI92_06910</name>
</gene>
<feature type="chain" id="PRO_5047427433" evidence="1">
    <location>
        <begin position="21"/>
        <end position="122"/>
    </location>
</feature>
<organism evidence="2 3">
    <name type="scientific">Dyadobacter sandarakinus</name>
    <dbReference type="NCBI Taxonomy" id="2747268"/>
    <lineage>
        <taxon>Bacteria</taxon>
        <taxon>Pseudomonadati</taxon>
        <taxon>Bacteroidota</taxon>
        <taxon>Cytophagia</taxon>
        <taxon>Cytophagales</taxon>
        <taxon>Spirosomataceae</taxon>
        <taxon>Dyadobacter</taxon>
    </lineage>
</organism>